<evidence type="ECO:0000313" key="24">
    <source>
        <dbReference type="Proteomes" id="UP000486351"/>
    </source>
</evidence>
<dbReference type="EMBL" id="QXFX01002457">
    <property type="protein sequence ID" value="KAE9076825.1"/>
    <property type="molecule type" value="Genomic_DNA"/>
</dbReference>
<dbReference type="EMBL" id="QXGD01002421">
    <property type="protein sequence ID" value="KAE9188887.1"/>
    <property type="molecule type" value="Genomic_DNA"/>
</dbReference>
<dbReference type="Proteomes" id="UP000441208">
    <property type="component" value="Unassembled WGS sequence"/>
</dbReference>
<dbReference type="GO" id="GO:0006281">
    <property type="term" value="P:DNA repair"/>
    <property type="evidence" value="ECO:0007669"/>
    <property type="project" value="TreeGrafter"/>
</dbReference>
<evidence type="ECO:0000313" key="17">
    <source>
        <dbReference type="Proteomes" id="UP000433483"/>
    </source>
</evidence>
<dbReference type="GO" id="GO:0003677">
    <property type="term" value="F:DNA binding"/>
    <property type="evidence" value="ECO:0007669"/>
    <property type="project" value="TreeGrafter"/>
</dbReference>
<evidence type="ECO:0000313" key="13">
    <source>
        <dbReference type="EMBL" id="KAE9188887.1"/>
    </source>
</evidence>
<feature type="compositionally biased region" description="Low complexity" evidence="4">
    <location>
        <begin position="1"/>
        <end position="15"/>
    </location>
</feature>
<evidence type="ECO:0000313" key="14">
    <source>
        <dbReference type="EMBL" id="KAE9282057.1"/>
    </source>
</evidence>
<feature type="compositionally biased region" description="Acidic residues" evidence="4">
    <location>
        <begin position="645"/>
        <end position="657"/>
    </location>
</feature>
<evidence type="ECO:0000313" key="15">
    <source>
        <dbReference type="EMBL" id="KAE9297929.1"/>
    </source>
</evidence>
<evidence type="ECO:0000313" key="6">
    <source>
        <dbReference type="EMBL" id="KAE8924700.1"/>
    </source>
</evidence>
<dbReference type="EMBL" id="QXGA01002453">
    <property type="protein sequence ID" value="KAE9097511.1"/>
    <property type="molecule type" value="Genomic_DNA"/>
</dbReference>
<feature type="region of interest" description="Disordered" evidence="4">
    <location>
        <begin position="968"/>
        <end position="1232"/>
    </location>
</feature>
<keyword evidence="17" id="KW-1185">Reference proteome</keyword>
<dbReference type="EMBL" id="QXGC01002428">
    <property type="protein sequence ID" value="KAE9186278.1"/>
    <property type="molecule type" value="Genomic_DNA"/>
</dbReference>
<feature type="compositionally biased region" description="Polar residues" evidence="4">
    <location>
        <begin position="1077"/>
        <end position="1095"/>
    </location>
</feature>
<accession>A0A6A3IEX4</accession>
<feature type="compositionally biased region" description="Basic residues" evidence="4">
    <location>
        <begin position="896"/>
        <end position="905"/>
    </location>
</feature>
<feature type="compositionally biased region" description="Polar residues" evidence="4">
    <location>
        <begin position="1040"/>
        <end position="1062"/>
    </location>
</feature>
<dbReference type="GO" id="GO:0031298">
    <property type="term" value="C:replication fork protection complex"/>
    <property type="evidence" value="ECO:0007669"/>
    <property type="project" value="TreeGrafter"/>
</dbReference>
<dbReference type="Proteomes" id="UP000476176">
    <property type="component" value="Unassembled WGS sequence"/>
</dbReference>
<dbReference type="EMBL" id="QXGE01002420">
    <property type="protein sequence ID" value="KAE9282057.1"/>
    <property type="molecule type" value="Genomic_DNA"/>
</dbReference>
<feature type="domain" description="Timeless N-terminal" evidence="5">
    <location>
        <begin position="77"/>
        <end position="342"/>
    </location>
</feature>
<evidence type="ECO:0000313" key="8">
    <source>
        <dbReference type="EMBL" id="KAE9076825.1"/>
    </source>
</evidence>
<name>A0A6A3IEX4_9STRA</name>
<dbReference type="PANTHER" id="PTHR22940">
    <property type="entry name" value="TIMEOUT/TIMELESS-2"/>
    <property type="match status" value="1"/>
</dbReference>
<dbReference type="EMBL" id="QXGB01002443">
    <property type="protein sequence ID" value="KAE9177928.1"/>
    <property type="molecule type" value="Genomic_DNA"/>
</dbReference>
<dbReference type="AlphaFoldDB" id="A0A6A3IEX4"/>
<feature type="region of interest" description="Disordered" evidence="4">
    <location>
        <begin position="630"/>
        <end position="660"/>
    </location>
</feature>
<dbReference type="Pfam" id="PF04821">
    <property type="entry name" value="TIMELESS"/>
    <property type="match status" value="1"/>
</dbReference>
<feature type="compositionally biased region" description="Basic and acidic residues" evidence="4">
    <location>
        <begin position="995"/>
        <end position="1010"/>
    </location>
</feature>
<dbReference type="GO" id="GO:0000076">
    <property type="term" value="P:DNA replication checkpoint signaling"/>
    <property type="evidence" value="ECO:0007669"/>
    <property type="project" value="TreeGrafter"/>
</dbReference>
<dbReference type="Proteomes" id="UP000440367">
    <property type="component" value="Unassembled WGS sequence"/>
</dbReference>
<evidence type="ECO:0000313" key="20">
    <source>
        <dbReference type="Proteomes" id="UP000440732"/>
    </source>
</evidence>
<feature type="compositionally biased region" description="Low complexity" evidence="4">
    <location>
        <begin position="1162"/>
        <end position="1173"/>
    </location>
</feature>
<dbReference type="Proteomes" id="UP000486351">
    <property type="component" value="Unassembled WGS sequence"/>
</dbReference>
<evidence type="ECO:0000313" key="21">
    <source>
        <dbReference type="Proteomes" id="UP000441208"/>
    </source>
</evidence>
<evidence type="ECO:0000313" key="16">
    <source>
        <dbReference type="Proteomes" id="UP000429523"/>
    </source>
</evidence>
<feature type="compositionally biased region" description="Acidic residues" evidence="4">
    <location>
        <begin position="25"/>
        <end position="40"/>
    </location>
</feature>
<sequence length="1232" mass="139051">MSTATSAANGSARAADPPPTSQRDDDLEDFGVSSSDEDAAASEPQLDASMMDELLLVCSNLGMLRVPTPGEAPVLLRGEDCEQWIHDLQRALRRDHAKHKLVAKQLGQWKILQKKLLPLLVHHQHDWALVFSVLKVLVMLTMKPSKDSTNVARQLQYLRQYKHEFLRLDVIPILMMILVDPLSRKGSARTAQDYLNMEIVLTLLRNLLAIPNEDPRVVTSTTAHLSHLQEDLICTLHEEDVYEMILLFAQDIESQENREWNLLIMEMLDLTLDCSQPKSVVAYAKKQLTGEGRAANATSVGSSLPSRQAGGDLLATLNSEKKASALHHSGSRRHSNFGGVLTMVGPTGRTTVLSDFSKTVYDQVPQAAKKPVSRRRGKKNAAPVTDIHEIFGGKGKVTESDERTMRVLQEICDSIVSKSYFQLTNSLKTEFRRGSNKLISTDRLQYFHLVWFLTTYHRFKVQTLKSHYKHQLKAVQKKTTELQNALDFTTPPPPTPAKPDYDEKAVLSTLDMFSFNFVLQSIENYATMKNYHGMTISVQLLAEMMAYLAELTSSDDPRFQRIADSLQHKIFYERDFLDRLPVLLKTWSPGLFPKAYVVDVVTLTHLVFKVLDSQGTIKVLSRRKAYLDKNRKKKKRGDGESKEGEDSDGSSTDEEETERQAQLVMEMQRKEADFDVRKYFSGMVSSDTIRMYCSLLADYRENGAKVNHYIHSFFYRTKHFQIYQQEEWTMQPMLFNIHVLLLFNKMLQDAYIQRLPEYKNFLDFIRGVVRDFFSLADKNNLLFVEALLRQPYPSKSCMMIQRNYDPIDSMSKSKSEAVALGRDKRIEAINELRRHRIALDHEELEGEAEFQFTLEPSDFQSTSLVDKEGQEEDGEAEFNAEDASVNSTESASAAKPKPKAKRKAPMSRAATERAKNWSKVEDRYLAKVFMKYRHLPSVYEVISYEDMFQERDRTPEQIERRVKYLKLHRKTHDSSDEEENNQSNSEGEQNGEQEESTRAVRESRLERDFATLDTAQPRRRLRRGADLSDEDSDDDMLLGGTTQAVADPAQSANTGGASTSEEPATVPNEEVNDDSATEVQTSTANDNESQSQDLGDTQVLEDSLDIRRESQTEQPTEAEVNQELDVEEATSKDPEASSTAPANVTPAAAEDSAMTGDELPNAETVAAETEAAALNVSQELENPDGGAADVQSLKRSRNTEDADDEAQVDTPAKKIHRAEAEEPDADASASEQ</sequence>
<evidence type="ECO:0000313" key="10">
    <source>
        <dbReference type="EMBL" id="KAE9097511.1"/>
    </source>
</evidence>
<evidence type="ECO:0000313" key="23">
    <source>
        <dbReference type="Proteomes" id="UP000476176"/>
    </source>
</evidence>
<dbReference type="EMBL" id="QXFW01002391">
    <property type="protein sequence ID" value="KAE8979025.1"/>
    <property type="molecule type" value="Genomic_DNA"/>
</dbReference>
<feature type="region of interest" description="Disordered" evidence="4">
    <location>
        <begin position="861"/>
        <end position="915"/>
    </location>
</feature>
<evidence type="ECO:0000313" key="19">
    <source>
        <dbReference type="Proteomes" id="UP000440367"/>
    </source>
</evidence>
<dbReference type="InterPro" id="IPR044998">
    <property type="entry name" value="Timeless"/>
</dbReference>
<dbReference type="EMBL" id="QXFZ01002422">
    <property type="protein sequence ID" value="KAE9077283.1"/>
    <property type="molecule type" value="Genomic_DNA"/>
</dbReference>
<dbReference type="Proteomes" id="UP000429523">
    <property type="component" value="Unassembled WGS sequence"/>
</dbReference>
<dbReference type="OrthoDB" id="310853at2759"/>
<evidence type="ECO:0000313" key="18">
    <source>
        <dbReference type="Proteomes" id="UP000437068"/>
    </source>
</evidence>
<comment type="caution">
    <text evidence="7">The sequence shown here is derived from an EMBL/GenBank/DDBJ whole genome shotgun (WGS) entry which is preliminary data.</text>
</comment>
<keyword evidence="3" id="KW-0131">Cell cycle</keyword>
<dbReference type="Proteomes" id="UP000488956">
    <property type="component" value="Unassembled WGS sequence"/>
</dbReference>
<dbReference type="Proteomes" id="UP000437068">
    <property type="component" value="Unassembled WGS sequence"/>
</dbReference>
<dbReference type="PANTHER" id="PTHR22940:SF4">
    <property type="entry name" value="PROTEIN TIMELESS HOMOLOG"/>
    <property type="match status" value="1"/>
</dbReference>
<dbReference type="EMBL" id="QXFY01002410">
    <property type="protein sequence ID" value="KAE9297929.1"/>
    <property type="molecule type" value="Genomic_DNA"/>
</dbReference>
<dbReference type="InterPro" id="IPR006906">
    <property type="entry name" value="Timeless_N"/>
</dbReference>
<evidence type="ECO:0000313" key="9">
    <source>
        <dbReference type="EMBL" id="KAE9077283.1"/>
    </source>
</evidence>
<dbReference type="Proteomes" id="UP000440732">
    <property type="component" value="Unassembled WGS sequence"/>
</dbReference>
<evidence type="ECO:0000259" key="5">
    <source>
        <dbReference type="Pfam" id="PF04821"/>
    </source>
</evidence>
<feature type="region of interest" description="Disordered" evidence="4">
    <location>
        <begin position="1"/>
        <end position="45"/>
    </location>
</feature>
<reference evidence="22 23" key="1">
    <citation type="submission" date="2018-09" db="EMBL/GenBank/DDBJ databases">
        <title>Genomic investigation of the strawberry pathogen Phytophthora fragariae indicates pathogenicity is determined by transcriptional variation in three key races.</title>
        <authorList>
            <person name="Adams T.M."/>
            <person name="Armitage A.D."/>
            <person name="Sobczyk M.K."/>
            <person name="Bates H.J."/>
            <person name="Dunwell J.M."/>
            <person name="Nellist C.F."/>
            <person name="Harrison R.J."/>
        </authorList>
    </citation>
    <scope>NUCLEOTIDE SEQUENCE [LARGE SCALE GENOMIC DNA]</scope>
    <source>
        <strain evidence="14 18">A4</strain>
        <strain evidence="13 19">BC-1</strain>
        <strain evidence="12 23">BC-23</strain>
        <strain evidence="11 17">NOV-27</strain>
        <strain evidence="10 20">NOV-5</strain>
        <strain evidence="9 21">NOV-71</strain>
        <strain evidence="15 24">NOV-77</strain>
        <strain evidence="6 16">NOV-9</strain>
        <strain evidence="8 25">ONT-3</strain>
        <strain evidence="7 22">SCRP245</strain>
    </source>
</reference>
<proteinExistence type="predicted"/>
<evidence type="ECO:0000313" key="25">
    <source>
        <dbReference type="Proteomes" id="UP000488956"/>
    </source>
</evidence>
<evidence type="ECO:0000313" key="12">
    <source>
        <dbReference type="EMBL" id="KAE9186278.1"/>
    </source>
</evidence>
<dbReference type="EMBL" id="QXGF01002435">
    <property type="protein sequence ID" value="KAE8924700.1"/>
    <property type="molecule type" value="Genomic_DNA"/>
</dbReference>
<organism evidence="7 22">
    <name type="scientific">Phytophthora fragariae</name>
    <dbReference type="NCBI Taxonomy" id="53985"/>
    <lineage>
        <taxon>Eukaryota</taxon>
        <taxon>Sar</taxon>
        <taxon>Stramenopiles</taxon>
        <taxon>Oomycota</taxon>
        <taxon>Peronosporomycetes</taxon>
        <taxon>Peronosporales</taxon>
        <taxon>Peronosporaceae</taxon>
        <taxon>Phytophthora</taxon>
    </lineage>
</organism>
<comment type="subcellular location">
    <subcellularLocation>
        <location evidence="1">Nucleus</location>
    </subcellularLocation>
</comment>
<evidence type="ECO:0000313" key="7">
    <source>
        <dbReference type="EMBL" id="KAE8979025.1"/>
    </source>
</evidence>
<evidence type="ECO:0000256" key="2">
    <source>
        <dbReference type="ARBA" id="ARBA00023242"/>
    </source>
</evidence>
<dbReference type="Proteomes" id="UP000460718">
    <property type="component" value="Unassembled WGS sequence"/>
</dbReference>
<feature type="compositionally biased region" description="Acidic residues" evidence="4">
    <location>
        <begin position="1027"/>
        <end position="1036"/>
    </location>
</feature>
<evidence type="ECO:0000313" key="11">
    <source>
        <dbReference type="EMBL" id="KAE9177928.1"/>
    </source>
</evidence>
<evidence type="ECO:0000256" key="4">
    <source>
        <dbReference type="SAM" id="MobiDB-lite"/>
    </source>
</evidence>
<gene>
    <name evidence="14" type="ORF">PF001_g23498</name>
    <name evidence="13" type="ORF">PF002_g25195</name>
    <name evidence="12" type="ORF">PF004_g23133</name>
    <name evidence="11" type="ORF">PF005_g24294</name>
    <name evidence="10" type="ORF">PF006_g23564</name>
    <name evidence="9" type="ORF">PF007_g24302</name>
    <name evidence="15" type="ORF">PF008_g23626</name>
    <name evidence="6" type="ORF">PF009_g25075</name>
    <name evidence="8" type="ORF">PF010_g23751</name>
    <name evidence="7" type="ORF">PF011_g23011</name>
</gene>
<keyword evidence="2" id="KW-0539">Nucleus</keyword>
<evidence type="ECO:0000256" key="3">
    <source>
        <dbReference type="ARBA" id="ARBA00023306"/>
    </source>
</evidence>
<dbReference type="Proteomes" id="UP000433483">
    <property type="component" value="Unassembled WGS sequence"/>
</dbReference>
<protein>
    <recommendedName>
        <fullName evidence="5">Timeless N-terminal domain-containing protein</fullName>
    </recommendedName>
</protein>
<dbReference type="GO" id="GO:0043111">
    <property type="term" value="P:replication fork arrest"/>
    <property type="evidence" value="ECO:0007669"/>
    <property type="project" value="TreeGrafter"/>
</dbReference>
<evidence type="ECO:0000313" key="22">
    <source>
        <dbReference type="Proteomes" id="UP000460718"/>
    </source>
</evidence>
<evidence type="ECO:0000256" key="1">
    <source>
        <dbReference type="ARBA" id="ARBA00004123"/>
    </source>
</evidence>
<feature type="compositionally biased region" description="Acidic residues" evidence="4">
    <location>
        <begin position="869"/>
        <end position="880"/>
    </location>
</feature>